<keyword evidence="2" id="KW-1185">Reference proteome</keyword>
<reference evidence="1 2" key="1">
    <citation type="submission" date="2018-06" db="EMBL/GenBank/DDBJ databases">
        <title>Complete Genomes of Monosporascus.</title>
        <authorList>
            <person name="Robinson A.J."/>
            <person name="Natvig D.O."/>
        </authorList>
    </citation>
    <scope>NUCLEOTIDE SEQUENCE [LARGE SCALE GENOMIC DNA]</scope>
    <source>
        <strain evidence="1 2">CBS 609.92</strain>
    </source>
</reference>
<comment type="caution">
    <text evidence="1">The sequence shown here is derived from an EMBL/GenBank/DDBJ whole genome shotgun (WGS) entry which is preliminary data.</text>
</comment>
<protein>
    <submittedName>
        <fullName evidence="1">Uncharacterized protein</fullName>
    </submittedName>
</protein>
<evidence type="ECO:0000313" key="2">
    <source>
        <dbReference type="Proteomes" id="UP000294003"/>
    </source>
</evidence>
<dbReference type="Proteomes" id="UP000294003">
    <property type="component" value="Unassembled WGS sequence"/>
</dbReference>
<name>A0ABY0GV89_9PEZI</name>
<dbReference type="EMBL" id="QJNS01000392">
    <property type="protein sequence ID" value="RYO78289.1"/>
    <property type="molecule type" value="Genomic_DNA"/>
</dbReference>
<evidence type="ECO:0000313" key="1">
    <source>
        <dbReference type="EMBL" id="RYO78289.1"/>
    </source>
</evidence>
<sequence>MLPPGVHNELRVRVPGDNAPHGHARPHALPQGHHLLRRREQLGAYTSNGEFYSAFMKTSARTNTSPVLHQIPPMIYSALARKPRDIIDDSTIVLAMMSWGTKPPNVLVYPSESEIAYSVRSDSEREREREHGCRSKAGRQLVVEQVFVRKPDSDLSAYVAVFVLTYPG</sequence>
<organism evidence="1 2">
    <name type="scientific">Monosporascus cannonballus</name>
    <dbReference type="NCBI Taxonomy" id="155416"/>
    <lineage>
        <taxon>Eukaryota</taxon>
        <taxon>Fungi</taxon>
        <taxon>Dikarya</taxon>
        <taxon>Ascomycota</taxon>
        <taxon>Pezizomycotina</taxon>
        <taxon>Sordariomycetes</taxon>
        <taxon>Xylariomycetidae</taxon>
        <taxon>Xylariales</taxon>
        <taxon>Xylariales incertae sedis</taxon>
        <taxon>Monosporascus</taxon>
    </lineage>
</organism>
<proteinExistence type="predicted"/>
<accession>A0ABY0GV89</accession>
<gene>
    <name evidence="1" type="ORF">DL762_008771</name>
</gene>